<feature type="binding site" evidence="8">
    <location>
        <position position="90"/>
    </location>
    <ligand>
        <name>Mg(2+)</name>
        <dbReference type="ChEBI" id="CHEBI:18420"/>
        <label>2</label>
    </ligand>
</feature>
<dbReference type="FunFam" id="3.30.540.10:FF:000003">
    <property type="entry name" value="Inositol-1-monophosphatase"/>
    <property type="match status" value="1"/>
</dbReference>
<dbReference type="AlphaFoldDB" id="C5WC78"/>
<dbReference type="GO" id="GO:0046872">
    <property type="term" value="F:metal ion binding"/>
    <property type="evidence" value="ECO:0007669"/>
    <property type="project" value="UniProtKB-KW"/>
</dbReference>
<dbReference type="PANTHER" id="PTHR20854">
    <property type="entry name" value="INOSITOL MONOPHOSPHATASE"/>
    <property type="match status" value="1"/>
</dbReference>
<dbReference type="InterPro" id="IPR033942">
    <property type="entry name" value="IMPase"/>
</dbReference>
<dbReference type="PRINTS" id="PR00377">
    <property type="entry name" value="IMPHPHTASES"/>
</dbReference>
<evidence type="ECO:0000256" key="2">
    <source>
        <dbReference type="ARBA" id="ARBA00001946"/>
    </source>
</evidence>
<dbReference type="EC" id="3.1.3.25" evidence="9"/>
<sequence>MRNTMHPMLNIAVQAVRKAGSLILKNYELSDIVSNNLRNGDSVFSAINMALEDIIRNIIQKFYPNHSILTKENNNLLVKSKNPIWIIHPIDGSCNFMKRLPHFSVSLAFITQGRTEIAVIYDPLRNELFSAVRGQGTQLNSYRIRNNHLRNISSALFAIDCSLKYREYLAKYISAIAKSMNNIKNIDFRITGSTDLDLAYVAANRIDAYCGIGLINYNFIVGELLIQESGGLITDFNGSPYYKISNNILAGNTYIIKKLLLGIREKLC</sequence>
<dbReference type="HOGENOM" id="CLU_044118_0_0_6"/>
<dbReference type="Pfam" id="PF00459">
    <property type="entry name" value="Inositol_P"/>
    <property type="match status" value="1"/>
</dbReference>
<evidence type="ECO:0000313" key="11">
    <source>
        <dbReference type="Proteomes" id="UP000061704"/>
    </source>
</evidence>
<evidence type="ECO:0000256" key="4">
    <source>
        <dbReference type="ARBA" id="ARBA00022723"/>
    </source>
</evidence>
<evidence type="ECO:0000256" key="6">
    <source>
        <dbReference type="ARBA" id="ARBA00022814"/>
    </source>
</evidence>
<dbReference type="Gene3D" id="3.40.190.80">
    <property type="match status" value="1"/>
</dbReference>
<proteinExistence type="inferred from homology"/>
<evidence type="ECO:0000256" key="7">
    <source>
        <dbReference type="ARBA" id="ARBA00022842"/>
    </source>
</evidence>
<comment type="similarity">
    <text evidence="3 9">Belongs to the inositol monophosphatase superfamily.</text>
</comment>
<keyword evidence="11" id="KW-1185">Reference proteome</keyword>
<keyword evidence="6" id="KW-0889">Transcription antitermination</keyword>
<evidence type="ECO:0000256" key="1">
    <source>
        <dbReference type="ARBA" id="ARBA00001033"/>
    </source>
</evidence>
<dbReference type="Proteomes" id="UP000061704">
    <property type="component" value="Chromosome"/>
</dbReference>
<dbReference type="Gene3D" id="3.30.540.10">
    <property type="entry name" value="Fructose-1,6-Bisphosphatase, subunit A, domain 1"/>
    <property type="match status" value="1"/>
</dbReference>
<reference evidence="10 11" key="1">
    <citation type="journal article" date="2011" name="Genome Biol. Evol.">
        <title>Reductive evolution of bacterial genome in insect gut environment.</title>
        <authorList>
            <person name="Nikoh N."/>
            <person name="Hosokawa T."/>
            <person name="Ohshima K."/>
            <person name="Hattori M."/>
            <person name="Fukatsu T."/>
        </authorList>
    </citation>
    <scope>NUCLEOTIDE SEQUENCE [LARGE SCALE GENOMIC DNA]</scope>
    <source>
        <strain evidence="10 11">Mpkobe</strain>
    </source>
</reference>
<evidence type="ECO:0000313" key="10">
    <source>
        <dbReference type="EMBL" id="BAH82934.1"/>
    </source>
</evidence>
<keyword evidence="5 9" id="KW-0378">Hydrolase</keyword>
<dbReference type="EMBL" id="AP010872">
    <property type="protein sequence ID" value="BAH82934.1"/>
    <property type="molecule type" value="Genomic_DNA"/>
</dbReference>
<keyword evidence="6" id="KW-0804">Transcription</keyword>
<evidence type="ECO:0000256" key="5">
    <source>
        <dbReference type="ARBA" id="ARBA00022801"/>
    </source>
</evidence>
<evidence type="ECO:0000256" key="8">
    <source>
        <dbReference type="PIRSR" id="PIRSR600760-2"/>
    </source>
</evidence>
<dbReference type="KEGG" id="icp:ICMP_068"/>
<evidence type="ECO:0000256" key="9">
    <source>
        <dbReference type="RuleBase" id="RU364068"/>
    </source>
</evidence>
<feature type="binding site" evidence="8">
    <location>
        <position position="91"/>
    </location>
    <ligand>
        <name>Mg(2+)</name>
        <dbReference type="ChEBI" id="CHEBI:18420"/>
        <label>1</label>
        <note>catalytic</note>
    </ligand>
</feature>
<dbReference type="GO" id="GO:0031564">
    <property type="term" value="P:transcription antitermination"/>
    <property type="evidence" value="ECO:0007669"/>
    <property type="project" value="UniProtKB-KW"/>
</dbReference>
<name>C5WC78_9ENTR</name>
<dbReference type="GO" id="GO:0008934">
    <property type="term" value="F:inositol monophosphate 1-phosphatase activity"/>
    <property type="evidence" value="ECO:0007669"/>
    <property type="project" value="InterPro"/>
</dbReference>
<dbReference type="InterPro" id="IPR022337">
    <property type="entry name" value="Inositol_monophosphatase_SuhB"/>
</dbReference>
<keyword evidence="6" id="KW-0805">Transcription regulation</keyword>
<gene>
    <name evidence="10" type="primary">suhB</name>
    <name evidence="10" type="ORF">ICMP_068</name>
</gene>
<protein>
    <recommendedName>
        <fullName evidence="9">Inositol-1-monophosphatase</fullName>
        <ecNumber evidence="9">3.1.3.25</ecNumber>
    </recommendedName>
</protein>
<dbReference type="STRING" id="476281.ICMP_068"/>
<dbReference type="CDD" id="cd01639">
    <property type="entry name" value="IMPase"/>
    <property type="match status" value="1"/>
</dbReference>
<dbReference type="GO" id="GO:0006020">
    <property type="term" value="P:inositol metabolic process"/>
    <property type="evidence" value="ECO:0007669"/>
    <property type="project" value="TreeGrafter"/>
</dbReference>
<accession>C5WC78</accession>
<keyword evidence="4 8" id="KW-0479">Metal-binding</keyword>
<keyword evidence="7 8" id="KW-0460">Magnesium</keyword>
<comment type="cofactor">
    <cofactor evidence="2 8 9">
        <name>Mg(2+)</name>
        <dbReference type="ChEBI" id="CHEBI:18420"/>
    </cofactor>
</comment>
<dbReference type="PRINTS" id="PR01959">
    <property type="entry name" value="SBIMPHPHTASE"/>
</dbReference>
<dbReference type="InterPro" id="IPR000760">
    <property type="entry name" value="Inositol_monophosphatase-like"/>
</dbReference>
<evidence type="ECO:0000256" key="3">
    <source>
        <dbReference type="ARBA" id="ARBA00009759"/>
    </source>
</evidence>
<organism evidence="10 11">
    <name type="scientific">Candidatus Ishikawaella capsulata Mpkobe</name>
    <dbReference type="NCBI Taxonomy" id="476281"/>
    <lineage>
        <taxon>Bacteria</taxon>
        <taxon>Pseudomonadati</taxon>
        <taxon>Pseudomonadota</taxon>
        <taxon>Gammaproteobacteria</taxon>
        <taxon>Enterobacterales</taxon>
        <taxon>Enterobacteriaceae</taxon>
        <taxon>Candidatus Ishikawella</taxon>
    </lineage>
</organism>
<dbReference type="GO" id="GO:0007165">
    <property type="term" value="P:signal transduction"/>
    <property type="evidence" value="ECO:0007669"/>
    <property type="project" value="TreeGrafter"/>
</dbReference>
<dbReference type="SUPFAM" id="SSF56655">
    <property type="entry name" value="Carbohydrate phosphatase"/>
    <property type="match status" value="1"/>
</dbReference>
<dbReference type="PANTHER" id="PTHR20854:SF4">
    <property type="entry name" value="INOSITOL-1-MONOPHOSPHATASE-RELATED"/>
    <property type="match status" value="1"/>
</dbReference>
<comment type="catalytic activity">
    <reaction evidence="1 9">
        <text>a myo-inositol phosphate + H2O = myo-inositol + phosphate</text>
        <dbReference type="Rhea" id="RHEA:24056"/>
        <dbReference type="ChEBI" id="CHEBI:15377"/>
        <dbReference type="ChEBI" id="CHEBI:17268"/>
        <dbReference type="ChEBI" id="CHEBI:43474"/>
        <dbReference type="ChEBI" id="CHEBI:84139"/>
        <dbReference type="EC" id="3.1.3.25"/>
    </reaction>
</comment>